<dbReference type="Gene3D" id="3.40.50.720">
    <property type="entry name" value="NAD(P)-binding Rossmann-like Domain"/>
    <property type="match status" value="1"/>
</dbReference>
<keyword evidence="6" id="KW-0472">Membrane</keyword>
<organism evidence="8">
    <name type="scientific">marine metagenome</name>
    <dbReference type="NCBI Taxonomy" id="408172"/>
    <lineage>
        <taxon>unclassified sequences</taxon>
        <taxon>metagenomes</taxon>
        <taxon>ecological metagenomes</taxon>
    </lineage>
</organism>
<dbReference type="GO" id="GO:0070403">
    <property type="term" value="F:NAD+ binding"/>
    <property type="evidence" value="ECO:0007669"/>
    <property type="project" value="InterPro"/>
</dbReference>
<dbReference type="InterPro" id="IPR044516">
    <property type="entry name" value="UXS-like"/>
</dbReference>
<keyword evidence="2" id="KW-0210">Decarboxylase</keyword>
<dbReference type="InterPro" id="IPR036291">
    <property type="entry name" value="NAD(P)-bd_dom_sf"/>
</dbReference>
<keyword evidence="5" id="KW-0175">Coiled coil</keyword>
<dbReference type="GO" id="GO:0042732">
    <property type="term" value="P:D-xylose metabolic process"/>
    <property type="evidence" value="ECO:0007669"/>
    <property type="project" value="InterPro"/>
</dbReference>
<keyword evidence="3" id="KW-0520">NAD</keyword>
<dbReference type="AlphaFoldDB" id="A0A382EDW6"/>
<evidence type="ECO:0000256" key="1">
    <source>
        <dbReference type="ARBA" id="ARBA00001911"/>
    </source>
</evidence>
<reference evidence="8" key="1">
    <citation type="submission" date="2018-05" db="EMBL/GenBank/DDBJ databases">
        <authorList>
            <person name="Lanie J.A."/>
            <person name="Ng W.-L."/>
            <person name="Kazmierczak K.M."/>
            <person name="Andrzejewski T.M."/>
            <person name="Davidsen T.M."/>
            <person name="Wayne K.J."/>
            <person name="Tettelin H."/>
            <person name="Glass J.I."/>
            <person name="Rusch D."/>
            <person name="Podicherti R."/>
            <person name="Tsui H.-C.T."/>
            <person name="Winkler M.E."/>
        </authorList>
    </citation>
    <scope>NUCLEOTIDE SEQUENCE</scope>
</reference>
<dbReference type="Pfam" id="PF01370">
    <property type="entry name" value="Epimerase"/>
    <property type="match status" value="1"/>
</dbReference>
<gene>
    <name evidence="8" type="ORF">METZ01_LOCUS201366</name>
</gene>
<keyword evidence="6" id="KW-1133">Transmembrane helix</keyword>
<evidence type="ECO:0000313" key="8">
    <source>
        <dbReference type="EMBL" id="SVB48512.1"/>
    </source>
</evidence>
<dbReference type="EMBL" id="UINC01043867">
    <property type="protein sequence ID" value="SVB48512.1"/>
    <property type="molecule type" value="Genomic_DNA"/>
</dbReference>
<sequence length="360" mass="40842">MDASLVVKDDLERIIKDLENDLLKLGGSRFLITGAGGFLGFYLVNVLAFWNTKNPDRKTLIYACDNFFRGRPQWLKKLEESNELVLIEHDITQPLPEKLGSFEFIIHAASIASPTFYRKFPIETMDANVNGLRLILDRCVNDKLTKGLLYFSTSEIYGDPYKDDIPTPETYRGNVSCTGPRACYDESKRFGETLCVSFSQVHNVPAKIARPFNNYGPGLKITDGRVLPDFCSNIFLNQDIVLLSDGSPTRTFCYVSDAITGYFKILFSGRNGEAYNIGVETPEISMLELAKKVIKIGSDHFDYKGKLIFGQSSEKEYLTDNPQRRCPIIEKAKIELNYKPKVDIDMGLLNSMYWYSENLE</sequence>
<evidence type="ECO:0000256" key="5">
    <source>
        <dbReference type="SAM" id="Coils"/>
    </source>
</evidence>
<dbReference type="GO" id="GO:0048040">
    <property type="term" value="F:UDP-glucuronate decarboxylase activity"/>
    <property type="evidence" value="ECO:0007669"/>
    <property type="project" value="TreeGrafter"/>
</dbReference>
<dbReference type="GO" id="GO:0005737">
    <property type="term" value="C:cytoplasm"/>
    <property type="evidence" value="ECO:0007669"/>
    <property type="project" value="TreeGrafter"/>
</dbReference>
<feature type="coiled-coil region" evidence="5">
    <location>
        <begin position="1"/>
        <end position="28"/>
    </location>
</feature>
<evidence type="ECO:0000256" key="6">
    <source>
        <dbReference type="SAM" id="Phobius"/>
    </source>
</evidence>
<keyword evidence="4" id="KW-0456">Lyase</keyword>
<accession>A0A382EDW6</accession>
<evidence type="ECO:0000256" key="2">
    <source>
        <dbReference type="ARBA" id="ARBA00022793"/>
    </source>
</evidence>
<dbReference type="PANTHER" id="PTHR43078">
    <property type="entry name" value="UDP-GLUCURONIC ACID DECARBOXYLASE-RELATED"/>
    <property type="match status" value="1"/>
</dbReference>
<evidence type="ECO:0000259" key="7">
    <source>
        <dbReference type="Pfam" id="PF01370"/>
    </source>
</evidence>
<feature type="domain" description="NAD-dependent epimerase/dehydratase" evidence="7">
    <location>
        <begin position="31"/>
        <end position="278"/>
    </location>
</feature>
<evidence type="ECO:0000256" key="3">
    <source>
        <dbReference type="ARBA" id="ARBA00023027"/>
    </source>
</evidence>
<protein>
    <recommendedName>
        <fullName evidence="7">NAD-dependent epimerase/dehydratase domain-containing protein</fullName>
    </recommendedName>
</protein>
<keyword evidence="6" id="KW-0812">Transmembrane</keyword>
<dbReference type="PANTHER" id="PTHR43078:SF6">
    <property type="entry name" value="UDP-GLUCURONIC ACID DECARBOXYLASE 1"/>
    <property type="match status" value="1"/>
</dbReference>
<dbReference type="InterPro" id="IPR001509">
    <property type="entry name" value="Epimerase_deHydtase"/>
</dbReference>
<feature type="transmembrane region" description="Helical" evidence="6">
    <location>
        <begin position="30"/>
        <end position="50"/>
    </location>
</feature>
<dbReference type="SUPFAM" id="SSF51735">
    <property type="entry name" value="NAD(P)-binding Rossmann-fold domains"/>
    <property type="match status" value="1"/>
</dbReference>
<comment type="cofactor">
    <cofactor evidence="1">
        <name>NAD(+)</name>
        <dbReference type="ChEBI" id="CHEBI:57540"/>
    </cofactor>
</comment>
<name>A0A382EDW6_9ZZZZ</name>
<evidence type="ECO:0000256" key="4">
    <source>
        <dbReference type="ARBA" id="ARBA00023239"/>
    </source>
</evidence>
<proteinExistence type="predicted"/>